<comment type="caution">
    <text evidence="14">The sequence shown here is derived from an EMBL/GenBank/DDBJ whole genome shotgun (WGS) entry which is preliminary data.</text>
</comment>
<evidence type="ECO:0000256" key="2">
    <source>
        <dbReference type="ARBA" id="ARBA00004651"/>
    </source>
</evidence>
<evidence type="ECO:0000313" key="14">
    <source>
        <dbReference type="EMBL" id="HJC62442.1"/>
    </source>
</evidence>
<name>A0A9D2TBJ0_9FIRM</name>
<feature type="transmembrane region" description="Helical" evidence="13">
    <location>
        <begin position="355"/>
        <end position="376"/>
    </location>
</feature>
<comment type="function">
    <text evidence="1">Multidrug efflux pump.</text>
</comment>
<feature type="transmembrane region" description="Helical" evidence="13">
    <location>
        <begin position="190"/>
        <end position="213"/>
    </location>
</feature>
<feature type="transmembrane region" description="Helical" evidence="13">
    <location>
        <begin position="95"/>
        <end position="114"/>
    </location>
</feature>
<dbReference type="Proteomes" id="UP000823886">
    <property type="component" value="Unassembled WGS sequence"/>
</dbReference>
<accession>A0A9D2TBJ0</accession>
<dbReference type="InterPro" id="IPR050222">
    <property type="entry name" value="MATE_MdtK"/>
</dbReference>
<dbReference type="PANTHER" id="PTHR43298">
    <property type="entry name" value="MULTIDRUG RESISTANCE PROTEIN NORM-RELATED"/>
    <property type="match status" value="1"/>
</dbReference>
<keyword evidence="6" id="KW-0050">Antiport</keyword>
<dbReference type="GO" id="GO:0042910">
    <property type="term" value="F:xenobiotic transmembrane transporter activity"/>
    <property type="evidence" value="ECO:0007669"/>
    <property type="project" value="InterPro"/>
</dbReference>
<reference evidence="14" key="2">
    <citation type="submission" date="2021-04" db="EMBL/GenBank/DDBJ databases">
        <authorList>
            <person name="Gilroy R."/>
        </authorList>
    </citation>
    <scope>NUCLEOTIDE SEQUENCE</scope>
    <source>
        <strain evidence="14">ChiBcec2-3848</strain>
    </source>
</reference>
<keyword evidence="9 13" id="KW-1133">Transmembrane helix</keyword>
<proteinExistence type="inferred from homology"/>
<dbReference type="CDD" id="cd13138">
    <property type="entry name" value="MATE_yoeA_like"/>
    <property type="match status" value="1"/>
</dbReference>
<organism evidence="14 15">
    <name type="scientific">Candidatus Blautia merdavium</name>
    <dbReference type="NCBI Taxonomy" id="2838494"/>
    <lineage>
        <taxon>Bacteria</taxon>
        <taxon>Bacillati</taxon>
        <taxon>Bacillota</taxon>
        <taxon>Clostridia</taxon>
        <taxon>Lachnospirales</taxon>
        <taxon>Lachnospiraceae</taxon>
        <taxon>Blautia</taxon>
    </lineage>
</organism>
<feature type="transmembrane region" description="Helical" evidence="13">
    <location>
        <begin position="12"/>
        <end position="31"/>
    </location>
</feature>
<evidence type="ECO:0000256" key="11">
    <source>
        <dbReference type="ARBA" id="ARBA00023136"/>
    </source>
</evidence>
<reference evidence="14" key="1">
    <citation type="journal article" date="2021" name="PeerJ">
        <title>Extensive microbial diversity within the chicken gut microbiome revealed by metagenomics and culture.</title>
        <authorList>
            <person name="Gilroy R."/>
            <person name="Ravi A."/>
            <person name="Getino M."/>
            <person name="Pursley I."/>
            <person name="Horton D.L."/>
            <person name="Alikhan N.F."/>
            <person name="Baker D."/>
            <person name="Gharbi K."/>
            <person name="Hall N."/>
            <person name="Watson M."/>
            <person name="Adriaenssens E.M."/>
            <person name="Foster-Nyarko E."/>
            <person name="Jarju S."/>
            <person name="Secka A."/>
            <person name="Antonio M."/>
            <person name="Oren A."/>
            <person name="Chaudhuri R.R."/>
            <person name="La Ragione R."/>
            <person name="Hildebrand F."/>
            <person name="Pallen M.J."/>
        </authorList>
    </citation>
    <scope>NUCLEOTIDE SEQUENCE</scope>
    <source>
        <strain evidence="14">ChiBcec2-3848</strain>
    </source>
</reference>
<dbReference type="InterPro" id="IPR002528">
    <property type="entry name" value="MATE_fam"/>
</dbReference>
<evidence type="ECO:0000256" key="6">
    <source>
        <dbReference type="ARBA" id="ARBA00022449"/>
    </source>
</evidence>
<sequence>MKQDLTQGNIAKSLIFFTVPLILSGLLQQIFNWVDAFIVGNINGELALAGIGATTSIYNLFVTVIVGFTSGISVLAAQQYGRGEKETLKDILSSFTLLLGGIFLTLSLLGILFASPILTLLDTPVNIFSIGKEYLQILLAGIPFLAVYNTYSALLRGLGDSRAPFLSVLVCSVINVILDLYFVAVLDWGAGGAAAATALSQAAMTLFVVVYAVRKYPVLRFRPGRNLFHRAMAAKGLAFSLPPAVQSGTVSVGNLVLQRFMNSFGEQTVAAVTTAYRVDSVILLPIINFGSGIATVVAQNIGAGNPDRAKKALKTGSLLMFAVSVCLTAFVLFAGGPLIAMFGLTAESVDIGVSFFRTIASCYAVYGLAMAFRGYLEGRGDMLFSGIAGIAALFVRIGASYAFAAPFGNMVIGYAEAFSWVVLFLIYLIRCLRKSKAPV</sequence>
<evidence type="ECO:0000256" key="1">
    <source>
        <dbReference type="ARBA" id="ARBA00003408"/>
    </source>
</evidence>
<dbReference type="GO" id="GO:0015297">
    <property type="term" value="F:antiporter activity"/>
    <property type="evidence" value="ECO:0007669"/>
    <property type="project" value="UniProtKB-KW"/>
</dbReference>
<comment type="similarity">
    <text evidence="3">Belongs to the multi antimicrobial extrusion (MATE) (TC 2.A.66.1) family.</text>
</comment>
<keyword evidence="10" id="KW-0406">Ion transport</keyword>
<comment type="subcellular location">
    <subcellularLocation>
        <location evidence="2">Cell membrane</location>
        <topology evidence="2">Multi-pass membrane protein</topology>
    </subcellularLocation>
</comment>
<protein>
    <recommendedName>
        <fullName evidence="4">Probable multidrug resistance protein NorM</fullName>
    </recommendedName>
    <alternativeName>
        <fullName evidence="12">Multidrug-efflux transporter</fullName>
    </alternativeName>
</protein>
<evidence type="ECO:0000256" key="4">
    <source>
        <dbReference type="ARBA" id="ARBA00020268"/>
    </source>
</evidence>
<keyword evidence="8 13" id="KW-0812">Transmembrane</keyword>
<dbReference type="EMBL" id="DWVZ01000027">
    <property type="protein sequence ID" value="HJC62442.1"/>
    <property type="molecule type" value="Genomic_DNA"/>
</dbReference>
<evidence type="ECO:0000256" key="3">
    <source>
        <dbReference type="ARBA" id="ARBA00010199"/>
    </source>
</evidence>
<feature type="transmembrane region" description="Helical" evidence="13">
    <location>
        <begin position="410"/>
        <end position="429"/>
    </location>
</feature>
<dbReference type="AlphaFoldDB" id="A0A9D2TBJ0"/>
<dbReference type="GO" id="GO:0005886">
    <property type="term" value="C:plasma membrane"/>
    <property type="evidence" value="ECO:0007669"/>
    <property type="project" value="UniProtKB-SubCell"/>
</dbReference>
<dbReference type="NCBIfam" id="TIGR00797">
    <property type="entry name" value="matE"/>
    <property type="match status" value="1"/>
</dbReference>
<dbReference type="Pfam" id="PF01554">
    <property type="entry name" value="MatE"/>
    <property type="match status" value="2"/>
</dbReference>
<dbReference type="PIRSF" id="PIRSF006603">
    <property type="entry name" value="DinF"/>
    <property type="match status" value="1"/>
</dbReference>
<evidence type="ECO:0000256" key="5">
    <source>
        <dbReference type="ARBA" id="ARBA00022448"/>
    </source>
</evidence>
<feature type="transmembrane region" description="Helical" evidence="13">
    <location>
        <begin position="318"/>
        <end position="343"/>
    </location>
</feature>
<evidence type="ECO:0000313" key="15">
    <source>
        <dbReference type="Proteomes" id="UP000823886"/>
    </source>
</evidence>
<feature type="transmembrane region" description="Helical" evidence="13">
    <location>
        <begin position="134"/>
        <end position="151"/>
    </location>
</feature>
<keyword evidence="11 13" id="KW-0472">Membrane</keyword>
<evidence type="ECO:0000256" key="9">
    <source>
        <dbReference type="ARBA" id="ARBA00022989"/>
    </source>
</evidence>
<keyword evidence="7" id="KW-1003">Cell membrane</keyword>
<evidence type="ECO:0000256" key="13">
    <source>
        <dbReference type="SAM" id="Phobius"/>
    </source>
</evidence>
<dbReference type="InterPro" id="IPR048279">
    <property type="entry name" value="MdtK-like"/>
</dbReference>
<feature type="transmembrane region" description="Helical" evidence="13">
    <location>
        <begin position="163"/>
        <end position="184"/>
    </location>
</feature>
<dbReference type="PANTHER" id="PTHR43298:SF2">
    <property type="entry name" value="FMN_FAD EXPORTER YEEO-RELATED"/>
    <property type="match status" value="1"/>
</dbReference>
<gene>
    <name evidence="14" type="ORF">H9753_02320</name>
</gene>
<evidence type="ECO:0000256" key="12">
    <source>
        <dbReference type="ARBA" id="ARBA00031636"/>
    </source>
</evidence>
<dbReference type="GO" id="GO:0006811">
    <property type="term" value="P:monoatomic ion transport"/>
    <property type="evidence" value="ECO:0007669"/>
    <property type="project" value="UniProtKB-KW"/>
</dbReference>
<feature type="transmembrane region" description="Helical" evidence="13">
    <location>
        <begin position="51"/>
        <end position="75"/>
    </location>
</feature>
<feature type="transmembrane region" description="Helical" evidence="13">
    <location>
        <begin position="383"/>
        <end position="404"/>
    </location>
</feature>
<evidence type="ECO:0000256" key="7">
    <source>
        <dbReference type="ARBA" id="ARBA00022475"/>
    </source>
</evidence>
<evidence type="ECO:0000256" key="10">
    <source>
        <dbReference type="ARBA" id="ARBA00023065"/>
    </source>
</evidence>
<keyword evidence="5" id="KW-0813">Transport</keyword>
<evidence type="ECO:0000256" key="8">
    <source>
        <dbReference type="ARBA" id="ARBA00022692"/>
    </source>
</evidence>